<gene>
    <name evidence="1" type="ORF">EJN92_20700</name>
</gene>
<dbReference type="PANTHER" id="PTHR33747">
    <property type="entry name" value="UPF0225 PROTEIN SCO1677"/>
    <property type="match status" value="1"/>
</dbReference>
<accession>A0A3Q9BU06</accession>
<dbReference type="SUPFAM" id="SSF101327">
    <property type="entry name" value="YgfB-like"/>
    <property type="match status" value="1"/>
</dbReference>
<dbReference type="InterPro" id="IPR011978">
    <property type="entry name" value="YgfB-like"/>
</dbReference>
<dbReference type="EMBL" id="CP034464">
    <property type="protein sequence ID" value="AZP14204.1"/>
    <property type="molecule type" value="Genomic_DNA"/>
</dbReference>
<dbReference type="Gene3D" id="3.10.450.50">
    <property type="match status" value="1"/>
</dbReference>
<name>A0A3Q9BU06_9BURK</name>
<dbReference type="SUPFAM" id="SSF103642">
    <property type="entry name" value="Sec-C motif"/>
    <property type="match status" value="1"/>
</dbReference>
<dbReference type="InterPro" id="IPR036255">
    <property type="entry name" value="YgfB-like_sf"/>
</dbReference>
<dbReference type="AlphaFoldDB" id="A0A3Q9BU06"/>
<dbReference type="KEGG" id="upv:EJN92_20700"/>
<dbReference type="InterPro" id="IPR004027">
    <property type="entry name" value="SEC_C_motif"/>
</dbReference>
<evidence type="ECO:0000313" key="2">
    <source>
        <dbReference type="Proteomes" id="UP000275663"/>
    </source>
</evidence>
<dbReference type="Gene3D" id="1.20.120.740">
    <property type="entry name" value="YgfB uncharacterised protein family UPF0149, PF03695"/>
    <property type="match status" value="1"/>
</dbReference>
<dbReference type="Proteomes" id="UP000275663">
    <property type="component" value="Chromosome"/>
</dbReference>
<organism evidence="1 2">
    <name type="scientific">Undibacterium parvum</name>
    <dbReference type="NCBI Taxonomy" id="401471"/>
    <lineage>
        <taxon>Bacteria</taxon>
        <taxon>Pseudomonadati</taxon>
        <taxon>Pseudomonadota</taxon>
        <taxon>Betaproteobacteria</taxon>
        <taxon>Burkholderiales</taxon>
        <taxon>Oxalobacteraceae</taxon>
        <taxon>Undibacterium</taxon>
    </lineage>
</organism>
<protein>
    <submittedName>
        <fullName evidence="1">YecA family protein</fullName>
    </submittedName>
</protein>
<dbReference type="RefSeq" id="WP_126129565.1">
    <property type="nucleotide sequence ID" value="NZ_CP034464.1"/>
</dbReference>
<sequence length="233" mass="26421">MHLDEPLSDKEFNELDKFLMSDRVGDEGMTMDALHGYLTAIALGPEAIAMAEWLPLVWGLPDQAEPTFKNEKELQRISNLIARFMNEIQITFEVAPQEFEPLFCVMEQDGKELIDGETWAWGFWEGMQLREEAWEAAWESDEIAPLLTTIYLLGAEEIEENELTLVDTPEKCHHLSLQLEASIPLIRRFWAPLRKSGVTTVKRDAPKVGRNDPCPCGSGKKYKACCGAEPTIH</sequence>
<dbReference type="NCBIfam" id="TIGR02292">
    <property type="entry name" value="ygfB_yecA"/>
    <property type="match status" value="1"/>
</dbReference>
<dbReference type="Pfam" id="PF03695">
    <property type="entry name" value="UPF0149"/>
    <property type="match status" value="1"/>
</dbReference>
<proteinExistence type="predicted"/>
<keyword evidence="2" id="KW-1185">Reference proteome</keyword>
<reference evidence="1 2" key="1">
    <citation type="journal article" date="2011" name="Int. J. Syst. Evol. Microbiol.">
        <title>Description of Undibacterium oligocarboniphilum sp. nov., isolated from purified water, and Undibacterium pigrum strain CCUG 49012 as the type strain of Undibacterium parvum sp. nov., and emended descriptions of the genus Undibacterium and the species Undibacterium pigrum.</title>
        <authorList>
            <person name="Eder W."/>
            <person name="Wanner G."/>
            <person name="Ludwig W."/>
            <person name="Busse H.J."/>
            <person name="Ziemke-Kageler F."/>
            <person name="Lang E."/>
        </authorList>
    </citation>
    <scope>NUCLEOTIDE SEQUENCE [LARGE SCALE GENOMIC DNA]</scope>
    <source>
        <strain evidence="1 2">DSM 23061</strain>
    </source>
</reference>
<dbReference type="OrthoDB" id="570299at2"/>
<evidence type="ECO:0000313" key="1">
    <source>
        <dbReference type="EMBL" id="AZP14204.1"/>
    </source>
</evidence>
<dbReference type="Pfam" id="PF02810">
    <property type="entry name" value="SEC-C"/>
    <property type="match status" value="1"/>
</dbReference>
<dbReference type="PANTHER" id="PTHR33747:SF1">
    <property type="entry name" value="ADENYLATE CYCLASE-ASSOCIATED CAP C-TERMINAL DOMAIN-CONTAINING PROTEIN"/>
    <property type="match status" value="1"/>
</dbReference>